<dbReference type="EMBL" id="CP157963">
    <property type="protein sequence ID" value="XBT97827.1"/>
    <property type="molecule type" value="Genomic_DNA"/>
</dbReference>
<dbReference type="AlphaFoldDB" id="A0AAU7S637"/>
<accession>A0AAU7S637</accession>
<name>A0AAU7S637_9HYPH</name>
<geneLocation type="plasmid" evidence="1">
    <name>unnamed3</name>
</geneLocation>
<dbReference type="RefSeq" id="WP_349963085.1">
    <property type="nucleotide sequence ID" value="NZ_CP157963.1"/>
</dbReference>
<dbReference type="SUPFAM" id="SSF56059">
    <property type="entry name" value="Glutathione synthetase ATP-binding domain-like"/>
    <property type="match status" value="1"/>
</dbReference>
<protein>
    <submittedName>
        <fullName evidence="1">Tetratricopeptide repeat-containing protein</fullName>
    </submittedName>
</protein>
<reference evidence="1" key="1">
    <citation type="submission" date="2024-06" db="EMBL/GenBank/DDBJ databases">
        <authorList>
            <person name="Li T."/>
            <person name="Gao R."/>
        </authorList>
    </citation>
    <scope>NUCLEOTIDE SEQUENCE</scope>
    <source>
        <strain evidence="1">ZPR3</strain>
        <plasmid evidence="1">unnamed3</plasmid>
    </source>
</reference>
<organism evidence="1">
    <name type="scientific">Rhizobium sp. ZPR3</name>
    <dbReference type="NCBI Taxonomy" id="3158967"/>
    <lineage>
        <taxon>Bacteria</taxon>
        <taxon>Pseudomonadati</taxon>
        <taxon>Pseudomonadota</taxon>
        <taxon>Alphaproteobacteria</taxon>
        <taxon>Hyphomicrobiales</taxon>
        <taxon>Rhizobiaceae</taxon>
        <taxon>Rhizobium/Agrobacterium group</taxon>
        <taxon>Rhizobium</taxon>
    </lineage>
</organism>
<gene>
    <name evidence="1" type="ORF">ABM479_33585</name>
</gene>
<evidence type="ECO:0000313" key="1">
    <source>
        <dbReference type="EMBL" id="XBT97827.1"/>
    </source>
</evidence>
<keyword evidence="1" id="KW-0614">Plasmid</keyword>
<proteinExistence type="predicted"/>
<sequence>MMETLPKEPTPDTRRTEPVEIIGKAKIIRSIYEGRDIMPLWNDLLCRVTADHSDAAAFLDLSIIMNSVGQTSDAAIAQKAALRLSKTYRLTFGRGTGLNVLVLVAKGDFTANTPIELLLEESNANMLLHYVDADTANLDDIPDHDVAFVAVAESTDNLPVLHNLQRLLQDWRGPIMNNTPRVVMGLSRDGVAEALREGVAVVTPAIARISRDVLQDIANGVLALETATGIGSYPFIVRPLDTHAGHGMEKIDDPAQLCGFLEAHPDPLFYVASFIDYRGEDGKFRKQRVAFIDGNAYASHMAVSEHWMVHYQNAGMSHFEDRRAEEAAWMERFDEDFAIRHANAFAELGRCFGLDYFAIDCAELPDGRLLVFEADVGMYVHWMDSVELFPYKEQVMKKLFRAFEAALEQRARQRDQC</sequence>